<dbReference type="InterPro" id="IPR013783">
    <property type="entry name" value="Ig-like_fold"/>
</dbReference>
<dbReference type="Gene3D" id="2.60.40.10">
    <property type="entry name" value="Immunoglobulins"/>
    <property type="match status" value="2"/>
</dbReference>
<comment type="catalytic activity">
    <reaction evidence="1">
        <text>Endohydrolysis of (1-&gt;4)-alpha-D-glucosidic linkages in polysaccharides containing three or more (1-&gt;4)-alpha-linked D-glucose units.</text>
        <dbReference type="EC" id="3.2.1.1"/>
    </reaction>
</comment>
<dbReference type="InterPro" id="IPR041033">
    <property type="entry name" value="SpaA_PFL_dom_1"/>
</dbReference>
<feature type="domain" description="DUF7507" evidence="10">
    <location>
        <begin position="1135"/>
        <end position="1220"/>
    </location>
</feature>
<feature type="domain" description="SpaA-like prealbumin fold" evidence="9">
    <location>
        <begin position="821"/>
        <end position="880"/>
    </location>
</feature>
<evidence type="ECO:0000256" key="3">
    <source>
        <dbReference type="ARBA" id="ARBA00012595"/>
    </source>
</evidence>
<reference evidence="11 12" key="1">
    <citation type="submission" date="2020-08" db="EMBL/GenBank/DDBJ databases">
        <title>novel species in genus Corynebacterium.</title>
        <authorList>
            <person name="Zhang G."/>
        </authorList>
    </citation>
    <scope>NUCLEOTIDE SEQUENCE [LARGE SCALE GENOMIC DNA]</scope>
    <source>
        <strain evidence="12">zg-917</strain>
    </source>
</reference>
<dbReference type="SUPFAM" id="SSF49452">
    <property type="entry name" value="Starch-binding domain-like"/>
    <property type="match status" value="2"/>
</dbReference>
<feature type="compositionally biased region" description="Polar residues" evidence="7">
    <location>
        <begin position="1"/>
        <end position="19"/>
    </location>
</feature>
<dbReference type="InterPro" id="IPR013784">
    <property type="entry name" value="Carb-bd-like_fold"/>
</dbReference>
<feature type="domain" description="SD-repeat containing protein B" evidence="8">
    <location>
        <begin position="1403"/>
        <end position="1474"/>
    </location>
</feature>
<dbReference type="PRINTS" id="PR01217">
    <property type="entry name" value="PRICHEXTENSN"/>
</dbReference>
<keyword evidence="4" id="KW-0964">Secreted</keyword>
<keyword evidence="5" id="KW-0732">Signal</keyword>
<evidence type="ECO:0000313" key="11">
    <source>
        <dbReference type="EMBL" id="MBC3179305.1"/>
    </source>
</evidence>
<evidence type="ECO:0000259" key="9">
    <source>
        <dbReference type="Pfam" id="PF17802"/>
    </source>
</evidence>
<dbReference type="Pfam" id="PF24346">
    <property type="entry name" value="DUF7507"/>
    <property type="match status" value="1"/>
</dbReference>
<feature type="compositionally biased region" description="Low complexity" evidence="7">
    <location>
        <begin position="1689"/>
        <end position="1698"/>
    </location>
</feature>
<keyword evidence="12" id="KW-1185">Reference proteome</keyword>
<evidence type="ECO:0000256" key="5">
    <source>
        <dbReference type="ARBA" id="ARBA00022729"/>
    </source>
</evidence>
<dbReference type="Gene3D" id="2.60.40.1120">
    <property type="entry name" value="Carboxypeptidase-like, regulatory domain"/>
    <property type="match status" value="4"/>
</dbReference>
<evidence type="ECO:0000256" key="4">
    <source>
        <dbReference type="ARBA" id="ARBA00022525"/>
    </source>
</evidence>
<feature type="compositionally biased region" description="Low complexity" evidence="7">
    <location>
        <begin position="1663"/>
        <end position="1675"/>
    </location>
</feature>
<dbReference type="EC" id="3.2.1.1" evidence="3"/>
<dbReference type="PANTHER" id="PTHR23303">
    <property type="entry name" value="CARBOXYPEPTIDASE REGULATORY REGION-CONTAINING"/>
    <property type="match status" value="1"/>
</dbReference>
<feature type="region of interest" description="Disordered" evidence="7">
    <location>
        <begin position="637"/>
        <end position="899"/>
    </location>
</feature>
<feature type="compositionally biased region" description="Low complexity" evidence="7">
    <location>
        <begin position="657"/>
        <end position="786"/>
    </location>
</feature>
<feature type="compositionally biased region" description="Basic and acidic residues" evidence="7">
    <location>
        <begin position="861"/>
        <end position="879"/>
    </location>
</feature>
<dbReference type="InterPro" id="IPR051417">
    <property type="entry name" value="SDr/BOS_complex"/>
</dbReference>
<gene>
    <name evidence="11" type="ORF">H7348_08320</name>
</gene>
<evidence type="ECO:0000256" key="1">
    <source>
        <dbReference type="ARBA" id="ARBA00000548"/>
    </source>
</evidence>
<accession>A0ABR6UJ89</accession>
<evidence type="ECO:0000256" key="6">
    <source>
        <dbReference type="ARBA" id="ARBA00030238"/>
    </source>
</evidence>
<proteinExistence type="predicted"/>
<dbReference type="InterPro" id="IPR033764">
    <property type="entry name" value="Sdr_B"/>
</dbReference>
<comment type="subcellular location">
    <subcellularLocation>
        <location evidence="2">Secreted</location>
    </subcellularLocation>
</comment>
<feature type="compositionally biased region" description="Polar residues" evidence="7">
    <location>
        <begin position="315"/>
        <end position="329"/>
    </location>
</feature>
<organism evidence="11 12">
    <name type="scientific">Corynebacterium lujinxingii</name>
    <dbReference type="NCBI Taxonomy" id="2763010"/>
    <lineage>
        <taxon>Bacteria</taxon>
        <taxon>Bacillati</taxon>
        <taxon>Actinomycetota</taxon>
        <taxon>Actinomycetes</taxon>
        <taxon>Mycobacteriales</taxon>
        <taxon>Corynebacteriaceae</taxon>
        <taxon>Corynebacterium</taxon>
    </lineage>
</organism>
<dbReference type="Proteomes" id="UP000642876">
    <property type="component" value="Unassembled WGS sequence"/>
</dbReference>
<feature type="region of interest" description="Disordered" evidence="7">
    <location>
        <begin position="307"/>
        <end position="329"/>
    </location>
</feature>
<feature type="region of interest" description="Disordered" evidence="7">
    <location>
        <begin position="1662"/>
        <end position="1733"/>
    </location>
</feature>
<sequence>MKNASNPFEFNSNAAQGPSNPERYNASSSADRSARRGFSGKRTAVAGMTAVSLALSGLTVPSVVGGGGSGFAEAQTANAANEMPVTASVNYDKGDAFYSVFSDLREVPGKIDTFHVRLKPLEYKNRKFTVTESFPVEAVYRYGFTDQNGKADTYEQSISGIGVPDADGRGFVFTLDEPIKDMKAHGSVRFAADPNRISAVELNADGTVKVNGKGNPRSADLPNAAGQAGVISYSKGSVSGTVDPKGVDKVELVDAQGKRYTASIDATTGEVTLGELPEGNYTLVIDPADGYVKPADRTVPVKAGEDTRLGDLTPQRETGSIGGSVSNVPSGANLQVRVTGKDDTTRGVSEVVDVVDGSYSISDLPTGDYLVEVVAETVPDGYSVSGGQSATVTHNGTDTKNFEISSGRGKLTVNLTTNTPVEINAVHDGVTYAFGPRENSFTWNAAPIGDYTVGVDAPEGYTVEGDTSVNVPEDGEAIANVKVTRDKGSVSGSVDPDVVSKVELVDPETQERLEVPMDESGNLDLKDIPTGDYTVVVTPKDGYTAPAEQTVTVEKDQNTTLEKLAPTRDKGSVSGSVDPDVVSKVELVDPETQERLEVPMDESGNLDLKDIPTGDYTVVVTPKDGYTAPAEQTVTVEKDQNTELDNLNPTPVPTPTPTTSEPTTSTPEPTTSTPEPTTSTPEPTTSTPEPTTSTPEPTTSTPEPTTSTPEPTTSTPEPTTSTPEPTTSTPEPTTSTPEPTTSTPEPTTSTPEPTTSTPEPTTSTPEPTTSTPEPTTSTPEPTTSTPVEDDKPTGAIVGKVTDDKGDPLPSTDENGNRTPSKVTVTDDKGNKVGEPVETDENGEFTIPELPDGEYVVSVETPEGHNDPKPQVVEVKDGKPTEIPPFVSTNPTRDLEDKSDRIVPGTIGGWLLDDGNNPIRDSEIRLVKEGVVDPTTGETFDYEIPVTVDEDGFFVTPEIDFDYFPDGEAEFDLDITLPEGWPDVDVNGDPLDRKVTVKEDEPTNLDKIRVQAPETQSIEGRVDDGNGKAVPGTVVVVTDPRGNSKVVPVEDDGSFKIDDVIPGVHEVEVLTPGNDRDVDPIKVPVREGDKVELPEIHLTPNASLELEKQVWGRDADFNEQVKDDDGNLVDDVWTMKAGEDLYYEFFITNTGDTPISNIKIDDPELEKRNIELTMPEGWTAESELAPGATEVFKAKMTAPDAFDFNNIATANGVTGAGDKVGSAPDSAYTKFMDGSVEKKVNARFATNPDKPARLGVQDAMGFTYEVKNTGSAPMVNVTLTDAVYEGEYDPNHPKFDPEQMKKVKDLEIIEPEGFNGTLLPGQKVIFTAEIPEGLTPGLRHHNAAEARGELPKRPARGRGIAGEPDYGEDPSSVLIISPRENLKGNAHIIVDKGAALAGDRRAVLWIDDNGNGKQDPGEGVSGLDVSLVPTDGSPAVAGATNEDGNVLFESVPYGEYTFQVKNPGNLRLVDPKDPNNNSFKAGSVLETKPFTVDTEDEVFENIQLEKGNGVSGGGGLNGEGNGAVDGEVDGIIEEDGSSLGKCLATASSVSNPVAWLVPIGLLSAVMGGIGVMFEDELNAAAAQANEAVRRVMPNVDLGIGFEQPQWMAETQAKWQAQIDQVNRQLAQINPAAPAAAAGVGVLAIAGLLTGLYYASCQLGWNEPTEGGSSSGSSSSTEGEDVEGTEGGSSFGSSSRAGGENVEGETAGSSFEGSSKKNEDEADAEEAPADEAAAN</sequence>
<feature type="region of interest" description="Disordered" evidence="7">
    <location>
        <begin position="1"/>
        <end position="38"/>
    </location>
</feature>
<protein>
    <recommendedName>
        <fullName evidence="3">alpha-amylase</fullName>
        <ecNumber evidence="3">3.2.1.1</ecNumber>
    </recommendedName>
    <alternativeName>
        <fullName evidence="6">1,4-alpha-D-glucan glucanohydrolase</fullName>
    </alternativeName>
</protein>
<comment type="caution">
    <text evidence="11">The sequence shown here is derived from an EMBL/GenBank/DDBJ whole genome shotgun (WGS) entry which is preliminary data.</text>
</comment>
<evidence type="ECO:0000256" key="2">
    <source>
        <dbReference type="ARBA" id="ARBA00004613"/>
    </source>
</evidence>
<dbReference type="InterPro" id="IPR055354">
    <property type="entry name" value="DUF7507"/>
</dbReference>
<feature type="compositionally biased region" description="Polar residues" evidence="7">
    <location>
        <begin position="811"/>
        <end position="823"/>
    </location>
</feature>
<dbReference type="SUPFAM" id="SSF117074">
    <property type="entry name" value="Hypothetical protein PA1324"/>
    <property type="match status" value="1"/>
</dbReference>
<evidence type="ECO:0000313" key="12">
    <source>
        <dbReference type="Proteomes" id="UP000642876"/>
    </source>
</evidence>
<dbReference type="RefSeq" id="WP_186337542.1">
    <property type="nucleotide sequence ID" value="NZ_JACMYE010000006.1"/>
</dbReference>
<dbReference type="Pfam" id="PF17802">
    <property type="entry name" value="SpaA"/>
    <property type="match status" value="1"/>
</dbReference>
<name>A0ABR6UJ89_9CORY</name>
<dbReference type="Pfam" id="PF17210">
    <property type="entry name" value="SdrD_B"/>
    <property type="match status" value="1"/>
</dbReference>
<evidence type="ECO:0000256" key="7">
    <source>
        <dbReference type="SAM" id="MobiDB-lite"/>
    </source>
</evidence>
<evidence type="ECO:0000259" key="10">
    <source>
        <dbReference type="Pfam" id="PF24346"/>
    </source>
</evidence>
<evidence type="ECO:0000259" key="8">
    <source>
        <dbReference type="Pfam" id="PF17210"/>
    </source>
</evidence>
<feature type="compositionally biased region" description="Acidic residues" evidence="7">
    <location>
        <begin position="1718"/>
        <end position="1727"/>
    </location>
</feature>
<dbReference type="EMBL" id="JACMYE010000006">
    <property type="protein sequence ID" value="MBC3179305.1"/>
    <property type="molecule type" value="Genomic_DNA"/>
</dbReference>